<dbReference type="HOGENOM" id="CLU_1718583_0_0_5"/>
<keyword evidence="1" id="KW-0614">Plasmid</keyword>
<dbReference type="RefSeq" id="WP_013481155.1">
    <property type="nucleotide sequence ID" value="NC_014819.1"/>
</dbReference>
<proteinExistence type="predicted"/>
<keyword evidence="2" id="KW-1185">Reference proteome</keyword>
<evidence type="ECO:0000313" key="1">
    <source>
        <dbReference type="EMBL" id="ADU15342.1"/>
    </source>
</evidence>
<sequence length="152" mass="15514">MPVIDWEKMALGTAIAASLGGVAVFVADPTQPVNARLDLIQSQLKALPKAGPVAVGAALSDVTLLAQQPIFVMSTGANAYKEKAVKLIGISISPGRRAALVSVDGQPAVWMGIGETQDELVLIEVGSNAVRFDTPVGARTISINEPAVGGAG</sequence>
<gene>
    <name evidence="1" type="ordered locus">Astex_3725</name>
</gene>
<dbReference type="KEGG" id="aex:Astex_3725"/>
<dbReference type="OrthoDB" id="7193429at2"/>
<geneLocation type="plasmid" evidence="1 2">
    <name>pASTEX02</name>
</geneLocation>
<dbReference type="AlphaFoldDB" id="E8RVS0"/>
<dbReference type="Proteomes" id="UP000001492">
    <property type="component" value="Plasmid pASTEX02"/>
</dbReference>
<name>E8RVS0_ASTEC</name>
<protein>
    <submittedName>
        <fullName evidence="1">Uncharacterized protein</fullName>
    </submittedName>
</protein>
<evidence type="ECO:0000313" key="2">
    <source>
        <dbReference type="Proteomes" id="UP000001492"/>
    </source>
</evidence>
<accession>E8RVS0</accession>
<reference evidence="2" key="1">
    <citation type="submission" date="2010-12" db="EMBL/GenBank/DDBJ databases">
        <title>Complete sequence of plasmid 2 of Asticcacaulis excentricus CB 48.</title>
        <authorList>
            <consortium name="US DOE Joint Genome Institute"/>
            <person name="Lucas S."/>
            <person name="Copeland A."/>
            <person name="Lapidus A."/>
            <person name="Cheng J.-F."/>
            <person name="Bruce D."/>
            <person name="Goodwin L."/>
            <person name="Pitluck S."/>
            <person name="Teshima H."/>
            <person name="Davenport K."/>
            <person name="Detter J.C."/>
            <person name="Han C."/>
            <person name="Tapia R."/>
            <person name="Land M."/>
            <person name="Hauser L."/>
            <person name="Jeffries C."/>
            <person name="Kyrpides N."/>
            <person name="Ivanova N."/>
            <person name="Ovchinnikova G."/>
            <person name="Brun Y.V."/>
            <person name="Woyke T."/>
        </authorList>
    </citation>
    <scope>NUCLEOTIDE SEQUENCE [LARGE SCALE GENOMIC DNA]</scope>
    <source>
        <strain evidence="2">ATCC 15261 / DSM 4724 / KCTC 12464 / NCIMB 9791 / VKM B-1370 / CB 48</strain>
        <plasmid evidence="2">pASTEX02</plasmid>
    </source>
</reference>
<organism evidence="1 2">
    <name type="scientific">Asticcacaulis excentricus (strain ATCC 15261 / DSM 4724 / KCTC 12464 / NCIMB 9791 / VKM B-1370 / CB 48)</name>
    <dbReference type="NCBI Taxonomy" id="573065"/>
    <lineage>
        <taxon>Bacteria</taxon>
        <taxon>Pseudomonadati</taxon>
        <taxon>Pseudomonadota</taxon>
        <taxon>Alphaproteobacteria</taxon>
        <taxon>Caulobacterales</taxon>
        <taxon>Caulobacteraceae</taxon>
        <taxon>Asticcacaulis</taxon>
    </lineage>
</organism>
<dbReference type="EMBL" id="CP002398">
    <property type="protein sequence ID" value="ADU15342.1"/>
    <property type="molecule type" value="Genomic_DNA"/>
</dbReference>